<dbReference type="PROSITE" id="PS00065">
    <property type="entry name" value="D_2_HYDROXYACID_DH_1"/>
    <property type="match status" value="1"/>
</dbReference>
<dbReference type="Pfam" id="PF03807">
    <property type="entry name" value="F420_oxidored"/>
    <property type="match status" value="1"/>
</dbReference>
<dbReference type="EMBL" id="CAADFT010000007">
    <property type="protein sequence ID" value="VFK40346.1"/>
    <property type="molecule type" value="Genomic_DNA"/>
</dbReference>
<dbReference type="InterPro" id="IPR028939">
    <property type="entry name" value="P5C_Rdtase_cat_N"/>
</dbReference>
<dbReference type="AlphaFoldDB" id="A0A450YFM1"/>
<name>A0A450YFM1_9GAMM</name>
<feature type="domain" description="S-adenosyl-L-homocysteine hydrolase NAD binding" evidence="1">
    <location>
        <begin position="192"/>
        <end position="347"/>
    </location>
</feature>
<evidence type="ECO:0000259" key="1">
    <source>
        <dbReference type="SMART" id="SM00997"/>
    </source>
</evidence>
<dbReference type="Gene3D" id="3.40.50.720">
    <property type="entry name" value="NAD(P)-binding Rossmann-like Domain"/>
    <property type="match status" value="1"/>
</dbReference>
<evidence type="ECO:0000313" key="2">
    <source>
        <dbReference type="EMBL" id="VFK40346.1"/>
    </source>
</evidence>
<dbReference type="InterPro" id="IPR015878">
    <property type="entry name" value="Ado_hCys_hydrolase_NAD-bd"/>
</dbReference>
<dbReference type="InterPro" id="IPR036291">
    <property type="entry name" value="NAD(P)-bd_dom_sf"/>
</dbReference>
<gene>
    <name evidence="2" type="ORF">BECKTC1821E_GA0114239_10074</name>
</gene>
<sequence length="414" mass="47032">MVTDTLYREEFRSFNKIGDRLGSLSFRDRPRIDNIAVILVTHSMFSAMPLIDAVEGIAGRFDAYLVCKSSSRNNDFERYVIGRGNTILPLRKRDFKENPEKIIRELGVIDKPLLFLDHGGYGAYHIRELQDQLEIVGVVEYSLNGHERYGRSNIPENIDYLSIAEVKTKKFADYSSGRFIGELCSFIVQRFSGFGGHLRGIRQIGIIGFGRLGSSAADQMKNNGAHNIMVYDTSPEKMIEAQQKGYNVQAACVEDILRRCNVILVGSDTAPIKSKMYESMHNHTIVATVTSPDDSLGIHDLIRHGHIIEEKRFADEDIPLTTYQITKDKYIHLICDGDAPNLRYSRFGVDDPTLAMPLILHAVAGYELAKNGNVTKKRMQQLEQRIMEDYLRIYQEVAKEMEDYWHSDKSAPVI</sequence>
<dbReference type="GO" id="GO:0016616">
    <property type="term" value="F:oxidoreductase activity, acting on the CH-OH group of donors, NAD or NADP as acceptor"/>
    <property type="evidence" value="ECO:0007669"/>
    <property type="project" value="UniProtKB-ARBA"/>
</dbReference>
<protein>
    <submittedName>
        <fullName evidence="2">NADP oxidoreductase coenzyme F420-dependent</fullName>
    </submittedName>
</protein>
<organism evidence="2">
    <name type="scientific">Candidatus Kentrum sp. TC</name>
    <dbReference type="NCBI Taxonomy" id="2126339"/>
    <lineage>
        <taxon>Bacteria</taxon>
        <taxon>Pseudomonadati</taxon>
        <taxon>Pseudomonadota</taxon>
        <taxon>Gammaproteobacteria</taxon>
        <taxon>Candidatus Kentrum</taxon>
    </lineage>
</organism>
<dbReference type="InterPro" id="IPR029752">
    <property type="entry name" value="D-isomer_DH_CS1"/>
</dbReference>
<dbReference type="SMART" id="SM00997">
    <property type="entry name" value="AdoHcyase_NAD"/>
    <property type="match status" value="1"/>
</dbReference>
<dbReference type="SUPFAM" id="SSF51735">
    <property type="entry name" value="NAD(P)-binding Rossmann-fold domains"/>
    <property type="match status" value="1"/>
</dbReference>
<proteinExistence type="predicted"/>
<accession>A0A450YFM1</accession>
<reference evidence="2" key="1">
    <citation type="submission" date="2019-02" db="EMBL/GenBank/DDBJ databases">
        <authorList>
            <person name="Gruber-Vodicka R. H."/>
            <person name="Seah K. B. B."/>
        </authorList>
    </citation>
    <scope>NUCLEOTIDE SEQUENCE</scope>
    <source>
        <strain evidence="2">BECK_BZ125</strain>
    </source>
</reference>